<sequence length="151" mass="16232">MVYSESGTAAEVAGMSRSAYGARAFVMRIVYDVLEQQAVPPAPGSHKKNYFEPANSQRNLHTLECKRVVANPMALVVPAGMKPTCVVFGSTVTALCNSNAMCMLNGGDPGLMLEAIIPQCCSFSGTLSTSNIIMANWSRDMWHSVANRVAR</sequence>
<evidence type="ECO:0000313" key="1">
    <source>
        <dbReference type="EMBL" id="KAJ1368640.1"/>
    </source>
</evidence>
<accession>A0AAD5R2X9</accession>
<keyword evidence="2" id="KW-1185">Reference proteome</keyword>
<dbReference type="EMBL" id="JAHQIW010006260">
    <property type="protein sequence ID" value="KAJ1368640.1"/>
    <property type="molecule type" value="Genomic_DNA"/>
</dbReference>
<name>A0AAD5R2X9_PARTN</name>
<dbReference type="AlphaFoldDB" id="A0AAD5R2X9"/>
<gene>
    <name evidence="1" type="ORF">KIN20_029853</name>
</gene>
<protein>
    <submittedName>
        <fullName evidence="1">Uncharacterized protein</fullName>
    </submittedName>
</protein>
<organism evidence="1 2">
    <name type="scientific">Parelaphostrongylus tenuis</name>
    <name type="common">Meningeal worm</name>
    <dbReference type="NCBI Taxonomy" id="148309"/>
    <lineage>
        <taxon>Eukaryota</taxon>
        <taxon>Metazoa</taxon>
        <taxon>Ecdysozoa</taxon>
        <taxon>Nematoda</taxon>
        <taxon>Chromadorea</taxon>
        <taxon>Rhabditida</taxon>
        <taxon>Rhabditina</taxon>
        <taxon>Rhabditomorpha</taxon>
        <taxon>Strongyloidea</taxon>
        <taxon>Metastrongylidae</taxon>
        <taxon>Parelaphostrongylus</taxon>
    </lineage>
</organism>
<proteinExistence type="predicted"/>
<reference evidence="1" key="1">
    <citation type="submission" date="2021-06" db="EMBL/GenBank/DDBJ databases">
        <title>Parelaphostrongylus tenuis whole genome reference sequence.</title>
        <authorList>
            <person name="Garwood T.J."/>
            <person name="Larsen P.A."/>
            <person name="Fountain-Jones N.M."/>
            <person name="Garbe J.R."/>
            <person name="Macchietto M.G."/>
            <person name="Kania S.A."/>
            <person name="Gerhold R.W."/>
            <person name="Richards J.E."/>
            <person name="Wolf T.M."/>
        </authorList>
    </citation>
    <scope>NUCLEOTIDE SEQUENCE</scope>
    <source>
        <strain evidence="1">MNPRO001-30</strain>
        <tissue evidence="1">Meninges</tissue>
    </source>
</reference>
<evidence type="ECO:0000313" key="2">
    <source>
        <dbReference type="Proteomes" id="UP001196413"/>
    </source>
</evidence>
<comment type="caution">
    <text evidence="1">The sequence shown here is derived from an EMBL/GenBank/DDBJ whole genome shotgun (WGS) entry which is preliminary data.</text>
</comment>
<dbReference type="Proteomes" id="UP001196413">
    <property type="component" value="Unassembled WGS sequence"/>
</dbReference>